<dbReference type="OrthoDB" id="421002at2759"/>
<evidence type="ECO:0000313" key="3">
    <source>
        <dbReference type="Proteomes" id="UP000631114"/>
    </source>
</evidence>
<dbReference type="SMART" id="SM00567">
    <property type="entry name" value="EZ_HEAT"/>
    <property type="match status" value="2"/>
</dbReference>
<dbReference type="Pfam" id="PF13646">
    <property type="entry name" value="HEAT_2"/>
    <property type="match status" value="1"/>
</dbReference>
<keyword evidence="1" id="KW-0812">Transmembrane</keyword>
<accession>A0A835IKN0</accession>
<proteinExistence type="predicted"/>
<dbReference type="AlphaFoldDB" id="A0A835IKN0"/>
<feature type="transmembrane region" description="Helical" evidence="1">
    <location>
        <begin position="295"/>
        <end position="314"/>
    </location>
</feature>
<dbReference type="InterPro" id="IPR016024">
    <property type="entry name" value="ARM-type_fold"/>
</dbReference>
<feature type="transmembrane region" description="Helical" evidence="1">
    <location>
        <begin position="198"/>
        <end position="221"/>
    </location>
</feature>
<comment type="caution">
    <text evidence="2">The sequence shown here is derived from an EMBL/GenBank/DDBJ whole genome shotgun (WGS) entry which is preliminary data.</text>
</comment>
<gene>
    <name evidence="2" type="ORF">IFM89_039482</name>
</gene>
<keyword evidence="3" id="KW-1185">Reference proteome</keyword>
<dbReference type="InterPro" id="IPR004155">
    <property type="entry name" value="PBS_lyase_HEAT"/>
</dbReference>
<dbReference type="EMBL" id="JADFTS010000003">
    <property type="protein sequence ID" value="KAF9618047.1"/>
    <property type="molecule type" value="Genomic_DNA"/>
</dbReference>
<dbReference type="InterPro" id="IPR011989">
    <property type="entry name" value="ARM-like"/>
</dbReference>
<dbReference type="Gene3D" id="1.25.10.10">
    <property type="entry name" value="Leucine-rich Repeat Variant"/>
    <property type="match status" value="1"/>
</dbReference>
<protein>
    <submittedName>
        <fullName evidence="2">Uncharacterized protein</fullName>
    </submittedName>
</protein>
<keyword evidence="1" id="KW-0472">Membrane</keyword>
<name>A0A835IKN0_9MAGN</name>
<organism evidence="2 3">
    <name type="scientific">Coptis chinensis</name>
    <dbReference type="NCBI Taxonomy" id="261450"/>
    <lineage>
        <taxon>Eukaryota</taxon>
        <taxon>Viridiplantae</taxon>
        <taxon>Streptophyta</taxon>
        <taxon>Embryophyta</taxon>
        <taxon>Tracheophyta</taxon>
        <taxon>Spermatophyta</taxon>
        <taxon>Magnoliopsida</taxon>
        <taxon>Ranunculales</taxon>
        <taxon>Ranunculaceae</taxon>
        <taxon>Coptidoideae</taxon>
        <taxon>Coptis</taxon>
    </lineage>
</organism>
<evidence type="ECO:0000313" key="2">
    <source>
        <dbReference type="EMBL" id="KAF9618047.1"/>
    </source>
</evidence>
<dbReference type="PANTHER" id="PTHR31332">
    <property type="entry name" value="7-HYDROXYMETHYL CHLOROPHYLL A REDUCTASE, CHLOROPLASTIC"/>
    <property type="match status" value="1"/>
</dbReference>
<evidence type="ECO:0000256" key="1">
    <source>
        <dbReference type="SAM" id="Phobius"/>
    </source>
</evidence>
<feature type="transmembrane region" description="Helical" evidence="1">
    <location>
        <begin position="33"/>
        <end position="51"/>
    </location>
</feature>
<dbReference type="SUPFAM" id="SSF48371">
    <property type="entry name" value="ARM repeat"/>
    <property type="match status" value="1"/>
</dbReference>
<dbReference type="PANTHER" id="PTHR31332:SF0">
    <property type="entry name" value="7-HYDROXYMETHYL CHLOROPHYLL A REDUCTASE, CHLOROPLASTIC"/>
    <property type="match status" value="1"/>
</dbReference>
<reference evidence="2 3" key="1">
    <citation type="submission" date="2020-10" db="EMBL/GenBank/DDBJ databases">
        <title>The Coptis chinensis genome and diversification of protoberbering-type alkaloids.</title>
        <authorList>
            <person name="Wang B."/>
            <person name="Shu S."/>
            <person name="Song C."/>
            <person name="Liu Y."/>
        </authorList>
    </citation>
    <scope>NUCLEOTIDE SEQUENCE [LARGE SCALE GENOMIC DNA]</scope>
    <source>
        <strain evidence="2">HL-2020</strain>
        <tissue evidence="2">Leaf</tissue>
    </source>
</reference>
<dbReference type="InterPro" id="IPR045220">
    <property type="entry name" value="FRHB/FDHB/HCAR-like"/>
</dbReference>
<dbReference type="Proteomes" id="UP000631114">
    <property type="component" value="Unassembled WGS sequence"/>
</dbReference>
<dbReference type="GO" id="GO:0033354">
    <property type="term" value="P:chlorophyll cycle"/>
    <property type="evidence" value="ECO:0007669"/>
    <property type="project" value="TreeGrafter"/>
</dbReference>
<sequence>MDDDFGGRVDGNHNTMLTNDAQHEPDVFERHKVVFTIATSIGSVLTAWAGYSLRYLHQTKVEERLESIEKAAAGVKRLLFCGVGCQVQGYGLCSQHSFVCSNFRVTNFTILMQSGFFMTAALRAVEQHLNLEKLYVLGTNYVDNGTREGLEKFLKAASSESETVLHYEFMQDYKVHLKHLDEHTEEVLLKTKLLKCNLAGIAFTVVGVALVATCAAIIIAICIKRSREYKMHNVEGDGNSLPVSTTYGRCSSHFAIINTLHRIHFPSKTINTDKFRGSKWPPFEVEWNITLLQEFWLLLAWVLLFLIQSTTPIFKSLILMARQRSNFVVSIFQFPSNKNPPLATGWDLLSKCHFRAIVECCLSEALGAIGLEGNIPLLEKTLVSDPCSGGERNIERHVSRYAALFALQNRCEDVAVSAIVDSLGARSALLRHEVAYVLGQLQNKAATAALSRVLKNVSEHPMVRHEAAEALGSIRGWPKCRAS</sequence>
<dbReference type="GO" id="GO:0090415">
    <property type="term" value="F:7-hydroxymethyl chlorophyll a reductase activity"/>
    <property type="evidence" value="ECO:0007669"/>
    <property type="project" value="TreeGrafter"/>
</dbReference>
<dbReference type="GO" id="GO:0009507">
    <property type="term" value="C:chloroplast"/>
    <property type="evidence" value="ECO:0007669"/>
    <property type="project" value="TreeGrafter"/>
</dbReference>
<keyword evidence="1" id="KW-1133">Transmembrane helix</keyword>